<dbReference type="GO" id="GO:0016740">
    <property type="term" value="F:transferase activity"/>
    <property type="evidence" value="ECO:0007669"/>
    <property type="project" value="UniProtKB-KW"/>
</dbReference>
<keyword evidence="1" id="KW-0808">Transferase</keyword>
<evidence type="ECO:0000313" key="1">
    <source>
        <dbReference type="EMBL" id="GAA3915224.1"/>
    </source>
</evidence>
<organism evidence="1 2">
    <name type="scientific">Litoribacillus peritrichatus</name>
    <dbReference type="NCBI Taxonomy" id="718191"/>
    <lineage>
        <taxon>Bacteria</taxon>
        <taxon>Pseudomonadati</taxon>
        <taxon>Pseudomonadota</taxon>
        <taxon>Gammaproteobacteria</taxon>
        <taxon>Oceanospirillales</taxon>
        <taxon>Oceanospirillaceae</taxon>
        <taxon>Litoribacillus</taxon>
    </lineage>
</organism>
<dbReference type="Gene3D" id="3.30.1540.10">
    <property type="entry name" value="formyl-coa transferase, domain 3"/>
    <property type="match status" value="1"/>
</dbReference>
<dbReference type="RefSeq" id="WP_344795588.1">
    <property type="nucleotide sequence ID" value="NZ_BAABBN010000004.1"/>
</dbReference>
<sequence>MTQPLSTLKVLDFSTLLPGPYATMLMADMGAEVLRVVHPTKPDLTEALPPIINGMSALHAQLTGNKTALKLDLKQSEATERIKALILEYDIIVEQFRPGVMKSLGLDYDTLKALNPNLIYCSITGYGQTGPYADRAGHDINYLALSGIASYSGTQQHGPTLSGIQIADIAGGSHHAVMGILSAVIERHHTQKGQHIDISMTDCAFSMNVISGAPMLAGGATPGYQTELLNGGFFYDYYPTADGRYLSVGSLEPKFIQRLSHILDKPTLAQKSMNPTPEVQAQIKGTLKSIFLKKTLCEWREIFANEDVCVEPVLTLKEASEHPQLQARAMIREGKIGDKTVLQISQPIKFSH</sequence>
<comment type="caution">
    <text evidence="1">The sequence shown here is derived from an EMBL/GenBank/DDBJ whole genome shotgun (WGS) entry which is preliminary data.</text>
</comment>
<dbReference type="SUPFAM" id="SSF89796">
    <property type="entry name" value="CoA-transferase family III (CaiB/BaiF)"/>
    <property type="match status" value="1"/>
</dbReference>
<dbReference type="PANTHER" id="PTHR48228">
    <property type="entry name" value="SUCCINYL-COA--D-CITRAMALATE COA-TRANSFERASE"/>
    <property type="match status" value="1"/>
</dbReference>
<dbReference type="InterPro" id="IPR023606">
    <property type="entry name" value="CoA-Trfase_III_dom_1_sf"/>
</dbReference>
<dbReference type="EMBL" id="BAABBN010000004">
    <property type="protein sequence ID" value="GAA3915224.1"/>
    <property type="molecule type" value="Genomic_DNA"/>
</dbReference>
<proteinExistence type="predicted"/>
<dbReference type="Gene3D" id="3.40.50.10540">
    <property type="entry name" value="Crotonobetainyl-coa:carnitine coa-transferase, domain 1"/>
    <property type="match status" value="1"/>
</dbReference>
<reference evidence="2" key="1">
    <citation type="journal article" date="2019" name="Int. J. Syst. Evol. Microbiol.">
        <title>The Global Catalogue of Microorganisms (GCM) 10K type strain sequencing project: providing services to taxonomists for standard genome sequencing and annotation.</title>
        <authorList>
            <consortium name="The Broad Institute Genomics Platform"/>
            <consortium name="The Broad Institute Genome Sequencing Center for Infectious Disease"/>
            <person name="Wu L."/>
            <person name="Ma J."/>
        </authorList>
    </citation>
    <scope>NUCLEOTIDE SEQUENCE [LARGE SCALE GENOMIC DNA]</scope>
    <source>
        <strain evidence="2">JCM 17551</strain>
    </source>
</reference>
<dbReference type="InterPro" id="IPR050509">
    <property type="entry name" value="CoA-transferase_III"/>
</dbReference>
<dbReference type="Pfam" id="PF02515">
    <property type="entry name" value="CoA_transf_3"/>
    <property type="match status" value="1"/>
</dbReference>
<keyword evidence="2" id="KW-1185">Reference proteome</keyword>
<dbReference type="InterPro" id="IPR003673">
    <property type="entry name" value="CoA-Trfase_fam_III"/>
</dbReference>
<protein>
    <submittedName>
        <fullName evidence="1">CoA transferase</fullName>
    </submittedName>
</protein>
<dbReference type="Proteomes" id="UP001501565">
    <property type="component" value="Unassembled WGS sequence"/>
</dbReference>
<name>A0ABP7M8H1_9GAMM</name>
<dbReference type="PANTHER" id="PTHR48228:SF5">
    <property type="entry name" value="ALPHA-METHYLACYL-COA RACEMASE"/>
    <property type="match status" value="1"/>
</dbReference>
<evidence type="ECO:0000313" key="2">
    <source>
        <dbReference type="Proteomes" id="UP001501565"/>
    </source>
</evidence>
<dbReference type="InterPro" id="IPR044855">
    <property type="entry name" value="CoA-Trfase_III_dom3_sf"/>
</dbReference>
<accession>A0ABP7M8H1</accession>
<gene>
    <name evidence="1" type="ORF">GCM10022277_07250</name>
</gene>